<keyword evidence="1" id="KW-0732">Signal</keyword>
<reference evidence="2 3" key="1">
    <citation type="submission" date="2024-09" db="EMBL/GenBank/DDBJ databases">
        <authorList>
            <person name="Sun Q."/>
            <person name="Mori K."/>
        </authorList>
    </citation>
    <scope>NUCLEOTIDE SEQUENCE [LARGE SCALE GENOMIC DNA]</scope>
    <source>
        <strain evidence="2 3">JCM 13503</strain>
    </source>
</reference>
<keyword evidence="3" id="KW-1185">Reference proteome</keyword>
<organism evidence="2 3">
    <name type="scientific">Deinococcus oregonensis</name>
    <dbReference type="NCBI Taxonomy" id="1805970"/>
    <lineage>
        <taxon>Bacteria</taxon>
        <taxon>Thermotogati</taxon>
        <taxon>Deinococcota</taxon>
        <taxon>Deinococci</taxon>
        <taxon>Deinococcales</taxon>
        <taxon>Deinococcaceae</taxon>
        <taxon>Deinococcus</taxon>
    </lineage>
</organism>
<feature type="chain" id="PRO_5045612250" description="DM13 domain-containing protein" evidence="1">
    <location>
        <begin position="26"/>
        <end position="147"/>
    </location>
</feature>
<dbReference type="RefSeq" id="WP_380007036.1">
    <property type="nucleotide sequence ID" value="NZ_JBHLYR010000021.1"/>
</dbReference>
<name>A0ABV6AY61_9DEIO</name>
<evidence type="ECO:0000313" key="2">
    <source>
        <dbReference type="EMBL" id="MFB9991640.1"/>
    </source>
</evidence>
<protein>
    <recommendedName>
        <fullName evidence="4">DM13 domain-containing protein</fullName>
    </recommendedName>
</protein>
<comment type="caution">
    <text evidence="2">The sequence shown here is derived from an EMBL/GenBank/DDBJ whole genome shotgun (WGS) entry which is preliminary data.</text>
</comment>
<feature type="signal peptide" evidence="1">
    <location>
        <begin position="1"/>
        <end position="25"/>
    </location>
</feature>
<evidence type="ECO:0008006" key="4">
    <source>
        <dbReference type="Google" id="ProtNLM"/>
    </source>
</evidence>
<sequence length="147" mass="15266">MTLPRTLSPSLLAAALLLLAPMAQAKPPPASSIAVLASGPLLNLEGHEVGQVRLERQGGRLYVQVRDAGRAAGANLEVLVSASSRALRAGDHSGPGQSAVRIGSIQQGDVRYLLPAVLLPGSVRSVWVWCPSVKLPSAQALLSRPAQ</sequence>
<proteinExistence type="predicted"/>
<accession>A0ABV6AY61</accession>
<evidence type="ECO:0000313" key="3">
    <source>
        <dbReference type="Proteomes" id="UP001589733"/>
    </source>
</evidence>
<evidence type="ECO:0000256" key="1">
    <source>
        <dbReference type="SAM" id="SignalP"/>
    </source>
</evidence>
<dbReference type="EMBL" id="JBHLYR010000021">
    <property type="protein sequence ID" value="MFB9991640.1"/>
    <property type="molecule type" value="Genomic_DNA"/>
</dbReference>
<dbReference type="Proteomes" id="UP001589733">
    <property type="component" value="Unassembled WGS sequence"/>
</dbReference>
<gene>
    <name evidence="2" type="ORF">ACFFLM_06630</name>
</gene>